<sequence length="245" mass="25757">MAPVSQSSEKKALKTASSPVAPAAATLKPADKKASDKARSIILAGNEGASQHSIDANYGADLVRAINDALVAKQDRGSIRLAKITQNRKGTVTALSYPSATAVQVSLRVRPGKLSVTDRPSILNEKNPHRDNRKTSRSPPTPPTATIMDAAMTEALPMARLVTAATRPDSNAPDVPAAPVAPDITPDAAATTATRTRAPMRIFAASAVPLDQPAPGTRKTLRRPRISDLDSLPEERTDNGQLLAL</sequence>
<keyword evidence="3" id="KW-1185">Reference proteome</keyword>
<dbReference type="AlphaFoldDB" id="A0A5J5F092"/>
<proteinExistence type="predicted"/>
<reference evidence="2 3" key="1">
    <citation type="submission" date="2019-09" db="EMBL/GenBank/DDBJ databases">
        <title>Draft genome of the ectomycorrhizal ascomycete Sphaerosporella brunnea.</title>
        <authorList>
            <consortium name="DOE Joint Genome Institute"/>
            <person name="Benucci G.M."/>
            <person name="Marozzi G."/>
            <person name="Antonielli L."/>
            <person name="Sanchez S."/>
            <person name="Marco P."/>
            <person name="Wang X."/>
            <person name="Falini L.B."/>
            <person name="Barry K."/>
            <person name="Haridas S."/>
            <person name="Lipzen A."/>
            <person name="Labutti K."/>
            <person name="Grigoriev I.V."/>
            <person name="Murat C."/>
            <person name="Martin F."/>
            <person name="Albertini E."/>
            <person name="Donnini D."/>
            <person name="Bonito G."/>
        </authorList>
    </citation>
    <scope>NUCLEOTIDE SEQUENCE [LARGE SCALE GENOMIC DNA]</scope>
    <source>
        <strain evidence="2 3">Sb_GMNB300</strain>
    </source>
</reference>
<accession>A0A5J5F092</accession>
<organism evidence="2 3">
    <name type="scientific">Sphaerosporella brunnea</name>
    <dbReference type="NCBI Taxonomy" id="1250544"/>
    <lineage>
        <taxon>Eukaryota</taxon>
        <taxon>Fungi</taxon>
        <taxon>Dikarya</taxon>
        <taxon>Ascomycota</taxon>
        <taxon>Pezizomycotina</taxon>
        <taxon>Pezizomycetes</taxon>
        <taxon>Pezizales</taxon>
        <taxon>Pyronemataceae</taxon>
        <taxon>Sphaerosporella</taxon>
    </lineage>
</organism>
<comment type="caution">
    <text evidence="2">The sequence shown here is derived from an EMBL/GenBank/DDBJ whole genome shotgun (WGS) entry which is preliminary data.</text>
</comment>
<evidence type="ECO:0000313" key="3">
    <source>
        <dbReference type="Proteomes" id="UP000326924"/>
    </source>
</evidence>
<protein>
    <submittedName>
        <fullName evidence="2">Uncharacterized protein</fullName>
    </submittedName>
</protein>
<dbReference type="Proteomes" id="UP000326924">
    <property type="component" value="Unassembled WGS sequence"/>
</dbReference>
<feature type="region of interest" description="Disordered" evidence="1">
    <location>
        <begin position="1"/>
        <end position="37"/>
    </location>
</feature>
<evidence type="ECO:0000256" key="1">
    <source>
        <dbReference type="SAM" id="MobiDB-lite"/>
    </source>
</evidence>
<gene>
    <name evidence="2" type="ORF">FN846DRAFT_651912</name>
</gene>
<feature type="compositionally biased region" description="Basic and acidic residues" evidence="1">
    <location>
        <begin position="225"/>
        <end position="238"/>
    </location>
</feature>
<feature type="compositionally biased region" description="Low complexity" evidence="1">
    <location>
        <begin position="172"/>
        <end position="186"/>
    </location>
</feature>
<feature type="region of interest" description="Disordered" evidence="1">
    <location>
        <begin position="114"/>
        <end position="146"/>
    </location>
</feature>
<feature type="region of interest" description="Disordered" evidence="1">
    <location>
        <begin position="167"/>
        <end position="186"/>
    </location>
</feature>
<dbReference type="EMBL" id="VXIS01000065">
    <property type="protein sequence ID" value="KAA8908800.1"/>
    <property type="molecule type" value="Genomic_DNA"/>
</dbReference>
<dbReference type="InParanoid" id="A0A5J5F092"/>
<evidence type="ECO:0000313" key="2">
    <source>
        <dbReference type="EMBL" id="KAA8908800.1"/>
    </source>
</evidence>
<name>A0A5J5F092_9PEZI</name>
<feature type="region of interest" description="Disordered" evidence="1">
    <location>
        <begin position="206"/>
        <end position="245"/>
    </location>
</feature>
<feature type="compositionally biased region" description="Low complexity" evidence="1">
    <location>
        <begin position="15"/>
        <end position="26"/>
    </location>
</feature>